<reference evidence="9" key="1">
    <citation type="submission" date="2019-03" db="EMBL/GenBank/DDBJ databases">
        <authorList>
            <person name="Danneels B."/>
        </authorList>
    </citation>
    <scope>NUCLEOTIDE SEQUENCE</scope>
</reference>
<evidence type="ECO:0000256" key="3">
    <source>
        <dbReference type="ARBA" id="ARBA00022692"/>
    </source>
</evidence>
<evidence type="ECO:0000313" key="10">
    <source>
        <dbReference type="EMBL" id="VFR98067.1"/>
    </source>
</evidence>
<keyword evidence="4 6" id="KW-1133">Transmembrane helix</keyword>
<evidence type="ECO:0000256" key="5">
    <source>
        <dbReference type="ARBA" id="ARBA00023136"/>
    </source>
</evidence>
<evidence type="ECO:0000313" key="8">
    <source>
        <dbReference type="EMBL" id="VFR54292.1"/>
    </source>
</evidence>
<dbReference type="InterPro" id="IPR020846">
    <property type="entry name" value="MFS_dom"/>
</dbReference>
<feature type="transmembrane region" description="Helical" evidence="6">
    <location>
        <begin position="130"/>
        <end position="150"/>
    </location>
</feature>
<evidence type="ECO:0000256" key="6">
    <source>
        <dbReference type="SAM" id="Phobius"/>
    </source>
</evidence>
<keyword evidence="3 6" id="KW-0812">Transmembrane</keyword>
<gene>
    <name evidence="8" type="ORF">BRI6_4533</name>
    <name evidence="9" type="ORF">BRI9_0354</name>
    <name evidence="10" type="ORF">IVO3_0356</name>
    <name evidence="11" type="ORF">RAN7_4673</name>
</gene>
<dbReference type="GO" id="GO:0005886">
    <property type="term" value="C:plasma membrane"/>
    <property type="evidence" value="ECO:0007669"/>
    <property type="project" value="UniProtKB-SubCell"/>
</dbReference>
<evidence type="ECO:0000256" key="4">
    <source>
        <dbReference type="ARBA" id="ARBA00022989"/>
    </source>
</evidence>
<dbReference type="EMBL" id="CAADII010000025">
    <property type="protein sequence ID" value="VFR54292.1"/>
    <property type="molecule type" value="Genomic_DNA"/>
</dbReference>
<feature type="transmembrane region" description="Helical" evidence="6">
    <location>
        <begin position="202"/>
        <end position="225"/>
    </location>
</feature>
<dbReference type="PANTHER" id="PTHR43124">
    <property type="entry name" value="PURINE EFFLUX PUMP PBUE"/>
    <property type="match status" value="1"/>
</dbReference>
<sequence length="390" mass="40207">MPLVVYILGLTIFSLTTSEFMVAGMMPSLTQAFGVSVTQIGYLISLYAIGMVVGGPLLTVGLLKLRVPNKKALLWLLGFYAIAQSVAASATSYDIMAVARVATGVAGSACFGVSLAICAEIVGVESRGQAASIVVGGLMLATVLGVPIATVIDQHWGWRASFWLVVALAVLCAVVITFLVPRAKAAATVSLGVELAEFKNRHLWAAYATSGLIIGATFAAFSYFAPILTAVTGFAASSIPWLLGIYGAANVVGNMVVGRYADKHTMPIMAWGLIVLGATLALFAVFAQSQVLSLAALIVIGLVGVPMNPAMIARVMKTAHPGALVNTVHTSVINIGLGLGAWIGGLGIAAGYGVRSPLWVGAGLALLGLLSLLPYLGRKAHEARSLTAGQ</sequence>
<feature type="transmembrane region" description="Helical" evidence="6">
    <location>
        <begin position="72"/>
        <end position="91"/>
    </location>
</feature>
<feature type="transmembrane region" description="Helical" evidence="6">
    <location>
        <begin position="332"/>
        <end position="352"/>
    </location>
</feature>
<dbReference type="EMBL" id="CAADIZ010000083">
    <property type="protein sequence ID" value="VFS38355.1"/>
    <property type="molecule type" value="Genomic_DNA"/>
</dbReference>
<proteinExistence type="predicted"/>
<dbReference type="PANTHER" id="PTHR43124:SF8">
    <property type="entry name" value="INNER MEMBRANE TRANSPORT PROTEIN YDHP"/>
    <property type="match status" value="1"/>
</dbReference>
<comment type="subcellular location">
    <subcellularLocation>
        <location evidence="1">Cell membrane</location>
        <topology evidence="1">Multi-pass membrane protein</topology>
    </subcellularLocation>
</comment>
<dbReference type="EMBL" id="CAADIP010000057">
    <property type="protein sequence ID" value="VFR98067.1"/>
    <property type="molecule type" value="Genomic_DNA"/>
</dbReference>
<dbReference type="PROSITE" id="PS50850">
    <property type="entry name" value="MFS"/>
    <property type="match status" value="1"/>
</dbReference>
<evidence type="ECO:0000256" key="2">
    <source>
        <dbReference type="ARBA" id="ARBA00022475"/>
    </source>
</evidence>
<dbReference type="Gene3D" id="1.20.1250.20">
    <property type="entry name" value="MFS general substrate transporter like domains"/>
    <property type="match status" value="2"/>
</dbReference>
<evidence type="ECO:0000313" key="11">
    <source>
        <dbReference type="EMBL" id="VFS38355.1"/>
    </source>
</evidence>
<evidence type="ECO:0000256" key="1">
    <source>
        <dbReference type="ARBA" id="ARBA00004651"/>
    </source>
</evidence>
<protein>
    <submittedName>
        <fullName evidence="9">Putative MFS transporter</fullName>
    </submittedName>
</protein>
<feature type="transmembrane region" description="Helical" evidence="6">
    <location>
        <begin position="292"/>
        <end position="311"/>
    </location>
</feature>
<dbReference type="SUPFAM" id="SSF103473">
    <property type="entry name" value="MFS general substrate transporter"/>
    <property type="match status" value="1"/>
</dbReference>
<feature type="transmembrane region" description="Helical" evidence="6">
    <location>
        <begin position="231"/>
        <end position="256"/>
    </location>
</feature>
<dbReference type="Pfam" id="PF07690">
    <property type="entry name" value="MFS_1"/>
    <property type="match status" value="1"/>
</dbReference>
<keyword evidence="2" id="KW-1003">Cell membrane</keyword>
<evidence type="ECO:0000313" key="9">
    <source>
        <dbReference type="EMBL" id="VFR66866.1"/>
    </source>
</evidence>
<feature type="transmembrane region" description="Helical" evidence="6">
    <location>
        <begin position="42"/>
        <end position="65"/>
    </location>
</feature>
<dbReference type="InterPro" id="IPR050189">
    <property type="entry name" value="MFS_Efflux_Transporters"/>
</dbReference>
<dbReference type="InterPro" id="IPR011701">
    <property type="entry name" value="MFS"/>
</dbReference>
<name>A0A484SWP3_9ZZZZ</name>
<dbReference type="AlphaFoldDB" id="A0A484SWP3"/>
<dbReference type="GO" id="GO:0022857">
    <property type="term" value="F:transmembrane transporter activity"/>
    <property type="evidence" value="ECO:0007669"/>
    <property type="project" value="InterPro"/>
</dbReference>
<evidence type="ECO:0000259" key="7">
    <source>
        <dbReference type="PROSITE" id="PS50850"/>
    </source>
</evidence>
<feature type="transmembrane region" description="Helical" evidence="6">
    <location>
        <begin position="162"/>
        <end position="181"/>
    </location>
</feature>
<feature type="transmembrane region" description="Helical" evidence="6">
    <location>
        <begin position="268"/>
        <end position="286"/>
    </location>
</feature>
<accession>A0A484SWP3</accession>
<dbReference type="CDD" id="cd17324">
    <property type="entry name" value="MFS_NepI_like"/>
    <property type="match status" value="1"/>
</dbReference>
<feature type="transmembrane region" description="Helical" evidence="6">
    <location>
        <begin position="358"/>
        <end position="376"/>
    </location>
</feature>
<keyword evidence="5 6" id="KW-0472">Membrane</keyword>
<feature type="transmembrane region" description="Helical" evidence="6">
    <location>
        <begin position="97"/>
        <end position="118"/>
    </location>
</feature>
<feature type="domain" description="Major facilitator superfamily (MFS) profile" evidence="7">
    <location>
        <begin position="2"/>
        <end position="380"/>
    </location>
</feature>
<dbReference type="EMBL" id="CAADIK010000015">
    <property type="protein sequence ID" value="VFR66866.1"/>
    <property type="molecule type" value="Genomic_DNA"/>
</dbReference>
<dbReference type="InterPro" id="IPR036259">
    <property type="entry name" value="MFS_trans_sf"/>
</dbReference>
<organism evidence="9">
    <name type="scientific">plant metagenome</name>
    <dbReference type="NCBI Taxonomy" id="1297885"/>
    <lineage>
        <taxon>unclassified sequences</taxon>
        <taxon>metagenomes</taxon>
        <taxon>organismal metagenomes</taxon>
    </lineage>
</organism>